<name>A0A6P3FPJ7_OCTDE</name>
<feature type="transmembrane region" description="Helical" evidence="1">
    <location>
        <begin position="233"/>
        <end position="256"/>
    </location>
</feature>
<dbReference type="Proteomes" id="UP000515203">
    <property type="component" value="Unplaced"/>
</dbReference>
<dbReference type="CTD" id="143662"/>
<dbReference type="InParanoid" id="A0A6P3FPJ7"/>
<dbReference type="PANTHER" id="PTHR45427:SF1">
    <property type="entry name" value="MUCIN-15"/>
    <property type="match status" value="1"/>
</dbReference>
<dbReference type="PANTHER" id="PTHR45427">
    <property type="entry name" value="MUCIN-15"/>
    <property type="match status" value="1"/>
</dbReference>
<dbReference type="AlphaFoldDB" id="A0A6P3FPJ7"/>
<evidence type="ECO:0000313" key="3">
    <source>
        <dbReference type="Proteomes" id="UP000515203"/>
    </source>
</evidence>
<keyword evidence="1" id="KW-1133">Transmembrane helix</keyword>
<evidence type="ECO:0000256" key="2">
    <source>
        <dbReference type="SAM" id="SignalP"/>
    </source>
</evidence>
<keyword evidence="1" id="KW-0812">Transmembrane</keyword>
<gene>
    <name evidence="4" type="primary">Muc15</name>
</gene>
<dbReference type="OrthoDB" id="9950822at2759"/>
<organism evidence="3 4">
    <name type="scientific">Octodon degus</name>
    <name type="common">Degu</name>
    <name type="synonym">Sciurus degus</name>
    <dbReference type="NCBI Taxonomy" id="10160"/>
    <lineage>
        <taxon>Eukaryota</taxon>
        <taxon>Metazoa</taxon>
        <taxon>Chordata</taxon>
        <taxon>Craniata</taxon>
        <taxon>Vertebrata</taxon>
        <taxon>Euteleostomi</taxon>
        <taxon>Mammalia</taxon>
        <taxon>Eutheria</taxon>
        <taxon>Euarchontoglires</taxon>
        <taxon>Glires</taxon>
        <taxon>Rodentia</taxon>
        <taxon>Hystricomorpha</taxon>
        <taxon>Octodontidae</taxon>
        <taxon>Octodon</taxon>
    </lineage>
</organism>
<dbReference type="GeneID" id="101568923"/>
<dbReference type="OMA" id="PDEWLTT"/>
<keyword evidence="1" id="KW-0472">Membrane</keyword>
<evidence type="ECO:0000313" key="4">
    <source>
        <dbReference type="RefSeq" id="XP_004644177.1"/>
    </source>
</evidence>
<proteinExistence type="predicted"/>
<keyword evidence="3" id="KW-1185">Reference proteome</keyword>
<feature type="signal peptide" evidence="2">
    <location>
        <begin position="1"/>
        <end position="23"/>
    </location>
</feature>
<evidence type="ECO:0000256" key="1">
    <source>
        <dbReference type="SAM" id="Phobius"/>
    </source>
</evidence>
<feature type="chain" id="PRO_5028058598" evidence="2">
    <location>
        <begin position="24"/>
        <end position="329"/>
    </location>
</feature>
<sequence>MLTLAKIVLISTLFISLPFENYGTNDLEKNTTQGIAKTWKTEEYKLSLEKETNENSDKENKNVSMARAAHSLRLDSSYVTTSTRNLTTGSFTKAPGPTATFSTSPPLVHSFVSKLPLNSTLADESLVQVSTHPNSTRTASLENFSWSLDKDTVYVPNNSSTGISILPPVPTTQSVTPLTTEPTGWTPTDADSFAGFTPYQEKSTVQPTLKFTNNSKLFPSTSEPQKENKNPGVVFGAILGAILGVSLLSLVGYLLCGKRKTDSFSHRRLYDDRNEPVLRLDNTPEPYDMGFGSPSYYNPSVSHSSELEGRANAQDSIPMDAIPPLRTAV</sequence>
<reference evidence="4" key="1">
    <citation type="submission" date="2025-08" db="UniProtKB">
        <authorList>
            <consortium name="RefSeq"/>
        </authorList>
    </citation>
    <scope>IDENTIFICATION</scope>
</reference>
<dbReference type="RefSeq" id="XP_004644177.1">
    <property type="nucleotide sequence ID" value="XM_004644120.3"/>
</dbReference>
<protein>
    <submittedName>
        <fullName evidence="4">Mucin-15</fullName>
    </submittedName>
</protein>
<keyword evidence="2" id="KW-0732">Signal</keyword>
<dbReference type="FunCoup" id="A0A6P3FPJ7">
    <property type="interactions" value="23"/>
</dbReference>
<accession>A0A6P3FPJ7</accession>
<dbReference type="Pfam" id="PF15672">
    <property type="entry name" value="Mucin15"/>
    <property type="match status" value="1"/>
</dbReference>
<dbReference type="InterPro" id="IPR031371">
    <property type="entry name" value="Mucin-15"/>
</dbReference>